<evidence type="ECO:0000313" key="8">
    <source>
        <dbReference type="Proteomes" id="UP001630127"/>
    </source>
</evidence>
<accession>A0ABD3ADI4</accession>
<proteinExistence type="inferred from homology"/>
<dbReference type="AlphaFoldDB" id="A0ABD3ADI4"/>
<organism evidence="7 8">
    <name type="scientific">Cinchona calisaya</name>
    <dbReference type="NCBI Taxonomy" id="153742"/>
    <lineage>
        <taxon>Eukaryota</taxon>
        <taxon>Viridiplantae</taxon>
        <taxon>Streptophyta</taxon>
        <taxon>Embryophyta</taxon>
        <taxon>Tracheophyta</taxon>
        <taxon>Spermatophyta</taxon>
        <taxon>Magnoliopsida</taxon>
        <taxon>eudicotyledons</taxon>
        <taxon>Gunneridae</taxon>
        <taxon>Pentapetalae</taxon>
        <taxon>asterids</taxon>
        <taxon>lamiids</taxon>
        <taxon>Gentianales</taxon>
        <taxon>Rubiaceae</taxon>
        <taxon>Cinchonoideae</taxon>
        <taxon>Cinchoneae</taxon>
        <taxon>Cinchona</taxon>
    </lineage>
</organism>
<dbReference type="PANTHER" id="PTHR10992:SF1083">
    <property type="entry name" value="METHYLESTERASE 1"/>
    <property type="match status" value="1"/>
</dbReference>
<dbReference type="PANTHER" id="PTHR10992">
    <property type="entry name" value="METHYLESTERASE FAMILY MEMBER"/>
    <property type="match status" value="1"/>
</dbReference>
<dbReference type="InterPro" id="IPR000073">
    <property type="entry name" value="AB_hydrolase_1"/>
</dbReference>
<evidence type="ECO:0000256" key="5">
    <source>
        <dbReference type="ARBA" id="ARBA00022801"/>
    </source>
</evidence>
<sequence>MDHAIPNQQKHFILVHGACHGAWCWYKLKPLLESAGHRVTAIDLSASGINTKGLHELRTFSDYSEPLMELMAAIPPDQKVILVGHSYGGLSIALAMDHYPEKISIAVFVAAFIPDVIHAPSYPVDRFFERERADVMMDTQFSTYGSPEEPITLMLFGPQLLSFKLYGLCSVEDRQLAKLLMRPSPLFLDDTSKAKSFSKERFGSVNRAYVVCNEDQCLTFEFQHWLIENSGTTEVKEIKDADHMPMLSKPRELCQILQEITDKYI</sequence>
<feature type="domain" description="AB hydrolase-1" evidence="6">
    <location>
        <begin position="13"/>
        <end position="254"/>
    </location>
</feature>
<evidence type="ECO:0000256" key="2">
    <source>
        <dbReference type="ARBA" id="ARBA00008645"/>
    </source>
</evidence>
<reference evidence="7 8" key="1">
    <citation type="submission" date="2024-11" db="EMBL/GenBank/DDBJ databases">
        <title>A near-complete genome assembly of Cinchona calisaya.</title>
        <authorList>
            <person name="Lian D.C."/>
            <person name="Zhao X.W."/>
            <person name="Wei L."/>
        </authorList>
    </citation>
    <scope>NUCLEOTIDE SEQUENCE [LARGE SCALE GENOMIC DNA]</scope>
    <source>
        <tissue evidence="7">Nenye</tissue>
    </source>
</reference>
<dbReference type="FunFam" id="3.40.50.1820:FF:000051">
    <property type="entry name" value="(S)-hydroxynitrile lyase"/>
    <property type="match status" value="1"/>
</dbReference>
<dbReference type="GO" id="GO:0009820">
    <property type="term" value="P:alkaloid metabolic process"/>
    <property type="evidence" value="ECO:0007669"/>
    <property type="project" value="UniProtKB-KW"/>
</dbReference>
<comment type="similarity">
    <text evidence="2">Belongs to the AB hydrolase superfamily.</text>
</comment>
<comment type="pathway">
    <text evidence="1">Alkaloid biosynthesis.</text>
</comment>
<keyword evidence="8" id="KW-1185">Reference proteome</keyword>
<evidence type="ECO:0000256" key="1">
    <source>
        <dbReference type="ARBA" id="ARBA00004913"/>
    </source>
</evidence>
<dbReference type="InterPro" id="IPR045889">
    <property type="entry name" value="MES/HNL"/>
</dbReference>
<dbReference type="InterPro" id="IPR029058">
    <property type="entry name" value="AB_hydrolase_fold"/>
</dbReference>
<dbReference type="GO" id="GO:0052689">
    <property type="term" value="F:carboxylic ester hydrolase activity"/>
    <property type="evidence" value="ECO:0007669"/>
    <property type="project" value="UniProtKB-KW"/>
</dbReference>
<protein>
    <recommendedName>
        <fullName evidence="6">AB hydrolase-1 domain-containing protein</fullName>
    </recommendedName>
</protein>
<dbReference type="Proteomes" id="UP001630127">
    <property type="component" value="Unassembled WGS sequence"/>
</dbReference>
<dbReference type="SUPFAM" id="SSF53474">
    <property type="entry name" value="alpha/beta-Hydrolases"/>
    <property type="match status" value="1"/>
</dbReference>
<comment type="caution">
    <text evidence="7">The sequence shown here is derived from an EMBL/GenBank/DDBJ whole genome shotgun (WGS) entry which is preliminary data.</text>
</comment>
<keyword evidence="3" id="KW-0719">Serine esterase</keyword>
<evidence type="ECO:0000259" key="6">
    <source>
        <dbReference type="Pfam" id="PF12697"/>
    </source>
</evidence>
<gene>
    <name evidence="7" type="ORF">ACH5RR_009198</name>
</gene>
<name>A0ABD3ADI4_9GENT</name>
<dbReference type="Gene3D" id="3.40.50.1820">
    <property type="entry name" value="alpha/beta hydrolase"/>
    <property type="match status" value="1"/>
</dbReference>
<evidence type="ECO:0000256" key="3">
    <source>
        <dbReference type="ARBA" id="ARBA00022487"/>
    </source>
</evidence>
<keyword evidence="4" id="KW-0017">Alkaloid metabolism</keyword>
<keyword evidence="5" id="KW-0378">Hydrolase</keyword>
<dbReference type="Pfam" id="PF12697">
    <property type="entry name" value="Abhydrolase_6"/>
    <property type="match status" value="1"/>
</dbReference>
<evidence type="ECO:0000256" key="4">
    <source>
        <dbReference type="ARBA" id="ARBA00022589"/>
    </source>
</evidence>
<evidence type="ECO:0000313" key="7">
    <source>
        <dbReference type="EMBL" id="KAL3529876.1"/>
    </source>
</evidence>
<dbReference type="EMBL" id="JBJUIK010000004">
    <property type="protein sequence ID" value="KAL3529876.1"/>
    <property type="molecule type" value="Genomic_DNA"/>
</dbReference>